<evidence type="ECO:0000313" key="2">
    <source>
        <dbReference type="Proteomes" id="UP000001064"/>
    </source>
</evidence>
<protein>
    <recommendedName>
        <fullName evidence="3">Thioredoxin domain-containing protein</fullName>
    </recommendedName>
</protein>
<keyword evidence="2" id="KW-1185">Reference proteome</keyword>
<dbReference type="VEuPathDB" id="AmoebaDB:DICPUDRAFT_93266"/>
<dbReference type="InParanoid" id="F1A4U9"/>
<evidence type="ECO:0000313" key="1">
    <source>
        <dbReference type="EMBL" id="EGC28779.1"/>
    </source>
</evidence>
<sequence>MLVELSNSKDFDNYKNNLKLLIVLVENSEQYNVVSSTIKTLSDHNPNILFLVVRRDICKDLEIIKTSKPLTFVASVNGTEVKRCEATDSKSIEDLITFLNNHAMF</sequence>
<accession>F1A4U9</accession>
<dbReference type="OMA" id="RCEATDS"/>
<dbReference type="Proteomes" id="UP000001064">
    <property type="component" value="Unassembled WGS sequence"/>
</dbReference>
<organism evidence="1 2">
    <name type="scientific">Dictyostelium purpureum</name>
    <name type="common">Slime mold</name>
    <dbReference type="NCBI Taxonomy" id="5786"/>
    <lineage>
        <taxon>Eukaryota</taxon>
        <taxon>Amoebozoa</taxon>
        <taxon>Evosea</taxon>
        <taxon>Eumycetozoa</taxon>
        <taxon>Dictyostelia</taxon>
        <taxon>Dictyosteliales</taxon>
        <taxon>Dictyosteliaceae</taxon>
        <taxon>Dictyostelium</taxon>
    </lineage>
</organism>
<reference evidence="2" key="1">
    <citation type="journal article" date="2011" name="Genome Biol.">
        <title>Comparative genomics of the social amoebae Dictyostelium discoideum and Dictyostelium purpureum.</title>
        <authorList>
            <consortium name="US DOE Joint Genome Institute (JGI-PGF)"/>
            <person name="Sucgang R."/>
            <person name="Kuo A."/>
            <person name="Tian X."/>
            <person name="Salerno W."/>
            <person name="Parikh A."/>
            <person name="Feasley C.L."/>
            <person name="Dalin E."/>
            <person name="Tu H."/>
            <person name="Huang E."/>
            <person name="Barry K."/>
            <person name="Lindquist E."/>
            <person name="Shapiro H."/>
            <person name="Bruce D."/>
            <person name="Schmutz J."/>
            <person name="Salamov A."/>
            <person name="Fey P."/>
            <person name="Gaudet P."/>
            <person name="Anjard C."/>
            <person name="Babu M.M."/>
            <person name="Basu S."/>
            <person name="Bushmanova Y."/>
            <person name="van der Wel H."/>
            <person name="Katoh-Kurasawa M."/>
            <person name="Dinh C."/>
            <person name="Coutinho P.M."/>
            <person name="Saito T."/>
            <person name="Elias M."/>
            <person name="Schaap P."/>
            <person name="Kay R.R."/>
            <person name="Henrissat B."/>
            <person name="Eichinger L."/>
            <person name="Rivero F."/>
            <person name="Putnam N.H."/>
            <person name="West C.M."/>
            <person name="Loomis W.F."/>
            <person name="Chisholm R.L."/>
            <person name="Shaulsky G."/>
            <person name="Strassmann J.E."/>
            <person name="Queller D.C."/>
            <person name="Kuspa A."/>
            <person name="Grigoriev I.V."/>
        </authorList>
    </citation>
    <scope>NUCLEOTIDE SEQUENCE [LARGE SCALE GENOMIC DNA]</scope>
    <source>
        <strain evidence="2">QSDP1</strain>
    </source>
</reference>
<evidence type="ECO:0008006" key="3">
    <source>
        <dbReference type="Google" id="ProtNLM"/>
    </source>
</evidence>
<gene>
    <name evidence="1" type="ORF">DICPUDRAFT_93266</name>
</gene>
<dbReference type="EMBL" id="GL871546">
    <property type="protein sequence ID" value="EGC28779.1"/>
    <property type="molecule type" value="Genomic_DNA"/>
</dbReference>
<name>F1A4U9_DICPU</name>
<proteinExistence type="predicted"/>
<dbReference type="AlphaFoldDB" id="F1A4U9"/>
<dbReference type="RefSeq" id="XP_003294693.1">
    <property type="nucleotide sequence ID" value="XM_003294645.1"/>
</dbReference>
<dbReference type="KEGG" id="dpp:DICPUDRAFT_93266"/>
<dbReference type="GeneID" id="10507230"/>